<evidence type="ECO:0000313" key="3">
    <source>
        <dbReference type="Proteomes" id="UP000030753"/>
    </source>
</evidence>
<reference evidence="2 3" key="1">
    <citation type="submission" date="2011-06" db="EMBL/GenBank/DDBJ databases">
        <title>The Genome Sequence of Fusarium oxysporum FOSC 3-a.</title>
        <authorList>
            <consortium name="The Broad Institute Genome Sequencing Platform"/>
            <person name="Ma L.-J."/>
            <person name="Gale L.R."/>
            <person name="Schwartz D.C."/>
            <person name="Zhou S."/>
            <person name="Corby-Kistler H."/>
            <person name="Young S.K."/>
            <person name="Zeng Q."/>
            <person name="Gargeya S."/>
            <person name="Fitzgerald M."/>
            <person name="Haas B."/>
            <person name="Abouelleil A."/>
            <person name="Alvarado L."/>
            <person name="Arachchi H.M."/>
            <person name="Berlin A."/>
            <person name="Brown A."/>
            <person name="Chapman S.B."/>
            <person name="Chen Z."/>
            <person name="Dunbar C."/>
            <person name="Freedman E."/>
            <person name="Gearin G."/>
            <person name="Gellesch M."/>
            <person name="Goldberg J."/>
            <person name="Griggs A."/>
            <person name="Gujja S."/>
            <person name="Heiman D."/>
            <person name="Howarth C."/>
            <person name="Larson L."/>
            <person name="Lui A."/>
            <person name="MacDonald P.J.P."/>
            <person name="Mehta T."/>
            <person name="Montmayeur A."/>
            <person name="Murphy C."/>
            <person name="Neiman D."/>
            <person name="Pearson M."/>
            <person name="Priest M."/>
            <person name="Roberts A."/>
            <person name="Saif S."/>
            <person name="Shea T."/>
            <person name="Shenoy N."/>
            <person name="Sisk P."/>
            <person name="Stolte C."/>
            <person name="Sykes S."/>
            <person name="Wortman J."/>
            <person name="Nusbaum C."/>
            <person name="Birren B."/>
        </authorList>
    </citation>
    <scope>NUCLEOTIDE SEQUENCE [LARGE SCALE GENOMIC DNA]</scope>
    <source>
        <strain evidence="3">FOSC 3-a</strain>
    </source>
</reference>
<sequence length="181" mass="19415">MRTGLWMSGATGSGVFVARNEDNDSWSPPSGILLNSAGIGFLAGADIYDCVIVINNRKALDAFTGVRATIGGEISVVAGPVGVDGMLENDGNWKQANRPVFTYLKSRGFYAGIQVNGTVILERTDENERFYGEQMIGVSDILGGYTQHPPETNMLMEALKAAECPSDFTQGVARNMERAEG</sequence>
<proteinExistence type="predicted"/>
<dbReference type="Proteomes" id="UP000030753">
    <property type="component" value="Unassembled WGS sequence"/>
</dbReference>
<protein>
    <recommendedName>
        <fullName evidence="1">Ysc84 actin-binding domain-containing protein</fullName>
    </recommendedName>
</protein>
<dbReference type="InterPro" id="IPR007461">
    <property type="entry name" value="Ysc84_actin-binding"/>
</dbReference>
<name>W9HIS9_FUSOX</name>
<dbReference type="EMBL" id="JH717850">
    <property type="protein sequence ID" value="EWY80869.1"/>
    <property type="molecule type" value="Genomic_DNA"/>
</dbReference>
<evidence type="ECO:0000259" key="1">
    <source>
        <dbReference type="Pfam" id="PF04366"/>
    </source>
</evidence>
<dbReference type="CDD" id="cd11524">
    <property type="entry name" value="SYLF"/>
    <property type="match status" value="1"/>
</dbReference>
<dbReference type="Pfam" id="PF04366">
    <property type="entry name" value="Ysc84"/>
    <property type="match status" value="1"/>
</dbReference>
<dbReference type="InterPro" id="IPR051702">
    <property type="entry name" value="SH3_domain_YSC84-like"/>
</dbReference>
<gene>
    <name evidence="2" type="ORF">FOYG_16786</name>
</gene>
<accession>W9HIS9</accession>
<dbReference type="PANTHER" id="PTHR15629">
    <property type="entry name" value="SH3YL1 PROTEIN"/>
    <property type="match status" value="1"/>
</dbReference>
<dbReference type="AlphaFoldDB" id="W9HIS9"/>
<dbReference type="PANTHER" id="PTHR15629:SF8">
    <property type="entry name" value="DUF500 DOMAIN PROTEIN (AFU_ORTHOLOGUE AFUA_5G07310)"/>
    <property type="match status" value="1"/>
</dbReference>
<evidence type="ECO:0000313" key="2">
    <source>
        <dbReference type="EMBL" id="EWY80869.1"/>
    </source>
</evidence>
<organism evidence="2 3">
    <name type="scientific">Fusarium oxysporum NRRL 32931</name>
    <dbReference type="NCBI Taxonomy" id="660029"/>
    <lineage>
        <taxon>Eukaryota</taxon>
        <taxon>Fungi</taxon>
        <taxon>Dikarya</taxon>
        <taxon>Ascomycota</taxon>
        <taxon>Pezizomycotina</taxon>
        <taxon>Sordariomycetes</taxon>
        <taxon>Hypocreomycetidae</taxon>
        <taxon>Hypocreales</taxon>
        <taxon>Nectriaceae</taxon>
        <taxon>Fusarium</taxon>
        <taxon>Fusarium oxysporum species complex</taxon>
    </lineage>
</organism>
<dbReference type="HOGENOM" id="CLU_015320_1_0_1"/>
<feature type="domain" description="Ysc84 actin-binding" evidence="1">
    <location>
        <begin position="36"/>
        <end position="162"/>
    </location>
</feature>
<dbReference type="GO" id="GO:0035091">
    <property type="term" value="F:phosphatidylinositol binding"/>
    <property type="evidence" value="ECO:0007669"/>
    <property type="project" value="TreeGrafter"/>
</dbReference>